<evidence type="ECO:0000313" key="2">
    <source>
        <dbReference type="EMBL" id="EJK64200.1"/>
    </source>
</evidence>
<dbReference type="Proteomes" id="UP000266841">
    <property type="component" value="Unassembled WGS sequence"/>
</dbReference>
<keyword evidence="3" id="KW-1185">Reference proteome</keyword>
<accession>K0SFX5</accession>
<dbReference type="InterPro" id="IPR032675">
    <property type="entry name" value="LRR_dom_sf"/>
</dbReference>
<reference evidence="2 3" key="1">
    <citation type="journal article" date="2012" name="Genome Biol.">
        <title>Genome and low-iron response of an oceanic diatom adapted to chronic iron limitation.</title>
        <authorList>
            <person name="Lommer M."/>
            <person name="Specht M."/>
            <person name="Roy A.S."/>
            <person name="Kraemer L."/>
            <person name="Andreson R."/>
            <person name="Gutowska M.A."/>
            <person name="Wolf J."/>
            <person name="Bergner S.V."/>
            <person name="Schilhabel M.B."/>
            <person name="Klostermeier U.C."/>
            <person name="Beiko R.G."/>
            <person name="Rosenstiel P."/>
            <person name="Hippler M."/>
            <person name="Laroche J."/>
        </authorList>
    </citation>
    <scope>NUCLEOTIDE SEQUENCE [LARGE SCALE GENOMIC DNA]</scope>
    <source>
        <strain evidence="2 3">CCMP1005</strain>
    </source>
</reference>
<sequence>MLNEDDGLNEGNAGECLCLDLDLDLDLDADGRATTAPLISALGSRRPRRPDVLCPWSPASLVRLAAARRAGAPVRRTKEEEDPKKFERREEEEGLQRRTLNREDLRPPRVQADGRLSELIITRRVWDENVRTMDGDARGRKRKRNPQLDCVFLYEGGDVAEGMKSQITRVRIGPKVKDIPSDAFRGCRNLAEVQFDEGPLEVIGDGAFYECRSLQEVAIPPGVTKLGSNAFWGCTNLAEVQFHEGLEIIGDCAFEECKALQQVILPSSVTHLSGCAFYGCINLADVQLHEGLETIGKHTFSVCRALQRVTVPLSVTKLDTYAFSGCGNLASVKFGEGLEIIGEHAFNRCTELRSVTVPSSVTEVGYGAFTGCTNLTEVILLGGERLLNQGFLDCGFLGGERALNKKKLSEMIGHGNALISIPRALSERMERLPGECRLSIEQRVQDLRRLELTQDGNILACFPHIRGPSAWNTIEDTNEETTESLYQILRLISFHELKESSIVIELAMWKLSLVEDQVRTDSRTSVPDPAKSLIMDYCGFTGFREPTIEGA</sequence>
<dbReference type="PANTHER" id="PTHR45661:SF3">
    <property type="entry name" value="IG-LIKE DOMAIN-CONTAINING PROTEIN"/>
    <property type="match status" value="1"/>
</dbReference>
<dbReference type="SUPFAM" id="SSF52058">
    <property type="entry name" value="L domain-like"/>
    <property type="match status" value="1"/>
</dbReference>
<feature type="compositionally biased region" description="Basic and acidic residues" evidence="1">
    <location>
        <begin position="76"/>
        <end position="106"/>
    </location>
</feature>
<dbReference type="InterPro" id="IPR026906">
    <property type="entry name" value="LRR_5"/>
</dbReference>
<gene>
    <name evidence="2" type="ORF">THAOC_15089</name>
</gene>
<feature type="region of interest" description="Disordered" evidence="1">
    <location>
        <begin position="68"/>
        <end position="106"/>
    </location>
</feature>
<evidence type="ECO:0000313" key="3">
    <source>
        <dbReference type="Proteomes" id="UP000266841"/>
    </source>
</evidence>
<protein>
    <recommendedName>
        <fullName evidence="4">Leucine-rich repeat protein</fullName>
    </recommendedName>
</protein>
<dbReference type="PANTHER" id="PTHR45661">
    <property type="entry name" value="SURFACE ANTIGEN"/>
    <property type="match status" value="1"/>
</dbReference>
<dbReference type="EMBL" id="AGNL01017528">
    <property type="protein sequence ID" value="EJK64200.1"/>
    <property type="molecule type" value="Genomic_DNA"/>
</dbReference>
<dbReference type="OrthoDB" id="10264456at2759"/>
<dbReference type="Pfam" id="PF13306">
    <property type="entry name" value="LRR_5"/>
    <property type="match status" value="1"/>
</dbReference>
<organism evidence="2 3">
    <name type="scientific">Thalassiosira oceanica</name>
    <name type="common">Marine diatom</name>
    <dbReference type="NCBI Taxonomy" id="159749"/>
    <lineage>
        <taxon>Eukaryota</taxon>
        <taxon>Sar</taxon>
        <taxon>Stramenopiles</taxon>
        <taxon>Ochrophyta</taxon>
        <taxon>Bacillariophyta</taxon>
        <taxon>Coscinodiscophyceae</taxon>
        <taxon>Thalassiosirophycidae</taxon>
        <taxon>Thalassiosirales</taxon>
        <taxon>Thalassiosiraceae</taxon>
        <taxon>Thalassiosira</taxon>
    </lineage>
</organism>
<evidence type="ECO:0000256" key="1">
    <source>
        <dbReference type="SAM" id="MobiDB-lite"/>
    </source>
</evidence>
<name>K0SFX5_THAOC</name>
<dbReference type="Gene3D" id="3.80.10.10">
    <property type="entry name" value="Ribonuclease Inhibitor"/>
    <property type="match status" value="2"/>
</dbReference>
<dbReference type="AlphaFoldDB" id="K0SFX5"/>
<proteinExistence type="predicted"/>
<comment type="caution">
    <text evidence="2">The sequence shown here is derived from an EMBL/GenBank/DDBJ whole genome shotgun (WGS) entry which is preliminary data.</text>
</comment>
<dbReference type="InterPro" id="IPR053139">
    <property type="entry name" value="Surface_bspA-like"/>
</dbReference>
<evidence type="ECO:0008006" key="4">
    <source>
        <dbReference type="Google" id="ProtNLM"/>
    </source>
</evidence>